<proteinExistence type="predicted"/>
<evidence type="ECO:0000313" key="2">
    <source>
        <dbReference type="EMBL" id="KER22252.1"/>
    </source>
</evidence>
<dbReference type="EMBL" id="KL596909">
    <property type="protein sequence ID" value="KER22252.1"/>
    <property type="molecule type" value="Genomic_DNA"/>
</dbReference>
<dbReference type="KEGG" id="ovi:T265_09617"/>
<dbReference type="Pfam" id="PF16043">
    <property type="entry name" value="DUF4795"/>
    <property type="match status" value="1"/>
</dbReference>
<dbReference type="RefSeq" id="XP_009174002.1">
    <property type="nucleotide sequence ID" value="XM_009175738.1"/>
</dbReference>
<dbReference type="PANTHER" id="PTHR47080:SF1">
    <property type="entry name" value="CHROMOSOME 16 OPEN READING FRAME 96"/>
    <property type="match status" value="1"/>
</dbReference>
<dbReference type="Proteomes" id="UP000054324">
    <property type="component" value="Unassembled WGS sequence"/>
</dbReference>
<dbReference type="CTD" id="20323785"/>
<keyword evidence="3" id="KW-1185">Reference proteome</keyword>
<dbReference type="InterPro" id="IPR032013">
    <property type="entry name" value="DUF4795"/>
</dbReference>
<protein>
    <recommendedName>
        <fullName evidence="1">DUF4795 domain-containing protein</fullName>
    </recommendedName>
</protein>
<name>A0A074Z9L4_OPIVI</name>
<dbReference type="OrthoDB" id="5981048at2759"/>
<dbReference type="GeneID" id="20323785"/>
<sequence length="136" mass="15590">MHKTMMDLFGKLANTDEELRELIRAIADRLDTKMDRDEIEQLRAWLEKRFKSIMARLRAGHSVSPVKTTTDEAAGLRRGLQHYHCISCDRPLQVSTGPECLRPVGEKLTDFIWLLSSSTDQLLHLSNREGSLRADQ</sequence>
<evidence type="ECO:0000259" key="1">
    <source>
        <dbReference type="Pfam" id="PF16043"/>
    </source>
</evidence>
<organism evidence="2 3">
    <name type="scientific">Opisthorchis viverrini</name>
    <name type="common">Southeast Asian liver fluke</name>
    <dbReference type="NCBI Taxonomy" id="6198"/>
    <lineage>
        <taxon>Eukaryota</taxon>
        <taxon>Metazoa</taxon>
        <taxon>Spiralia</taxon>
        <taxon>Lophotrochozoa</taxon>
        <taxon>Platyhelminthes</taxon>
        <taxon>Trematoda</taxon>
        <taxon>Digenea</taxon>
        <taxon>Opisthorchiida</taxon>
        <taxon>Opisthorchiata</taxon>
        <taxon>Opisthorchiidae</taxon>
        <taxon>Opisthorchis</taxon>
    </lineage>
</organism>
<reference evidence="2 3" key="1">
    <citation type="submission" date="2013-11" db="EMBL/GenBank/DDBJ databases">
        <title>Opisthorchis viverrini - life in the bile duct.</title>
        <authorList>
            <person name="Young N.D."/>
            <person name="Nagarajan N."/>
            <person name="Lin S.J."/>
            <person name="Korhonen P.K."/>
            <person name="Jex A.R."/>
            <person name="Hall R.S."/>
            <person name="Safavi-Hemami H."/>
            <person name="Kaewkong W."/>
            <person name="Bertrand D."/>
            <person name="Gao S."/>
            <person name="Seet Q."/>
            <person name="Wongkham S."/>
            <person name="Teh B.T."/>
            <person name="Wongkham C."/>
            <person name="Intapan P.M."/>
            <person name="Maleewong W."/>
            <person name="Yang X."/>
            <person name="Hu M."/>
            <person name="Wang Z."/>
            <person name="Hofmann A."/>
            <person name="Sternberg P.W."/>
            <person name="Tan P."/>
            <person name="Wang J."/>
            <person name="Gasser R.B."/>
        </authorList>
    </citation>
    <scope>NUCLEOTIDE SEQUENCE [LARGE SCALE GENOMIC DNA]</scope>
</reference>
<gene>
    <name evidence="2" type="ORF">T265_09617</name>
</gene>
<dbReference type="PANTHER" id="PTHR47080">
    <property type="entry name" value="CHROMOSOME 16 OPEN READING FRAME 96"/>
    <property type="match status" value="1"/>
</dbReference>
<feature type="domain" description="DUF4795" evidence="1">
    <location>
        <begin position="1"/>
        <end position="100"/>
    </location>
</feature>
<dbReference type="AlphaFoldDB" id="A0A074Z9L4"/>
<accession>A0A074Z9L4</accession>
<dbReference type="STRING" id="6198.A0A074Z9L4"/>
<evidence type="ECO:0000313" key="3">
    <source>
        <dbReference type="Proteomes" id="UP000054324"/>
    </source>
</evidence>